<proteinExistence type="predicted"/>
<keyword evidence="2" id="KW-1185">Reference proteome</keyword>
<dbReference type="AlphaFoldDB" id="A0A1G9QIK2"/>
<name>A0A1G9QIK2_9ACTN</name>
<sequence>MTRCCMKNHALAFNTLLSSQETDAFIVIQLLAESAARGAHFGSFSLSDRLVLVKPPDPGASGLAPFGATLLTYSDFRLLSNQLAGGARESDSFVRGFAAPFGPAVKTLAAPARGKVHLRQRMDLPRWPEVQTPSAASCASRRAMSAAACSARLRTLTTTSCGALAMNCSLPSFAAT</sequence>
<reference evidence="1 2" key="1">
    <citation type="submission" date="2016-10" db="EMBL/GenBank/DDBJ databases">
        <authorList>
            <person name="de Groot N.N."/>
        </authorList>
    </citation>
    <scope>NUCLEOTIDE SEQUENCE [LARGE SCALE GENOMIC DNA]</scope>
    <source>
        <strain evidence="1 2">CGMCC 4.5681</strain>
    </source>
</reference>
<protein>
    <submittedName>
        <fullName evidence="1">Uncharacterized protein</fullName>
    </submittedName>
</protein>
<organism evidence="1 2">
    <name type="scientific">Nonomuraea maritima</name>
    <dbReference type="NCBI Taxonomy" id="683260"/>
    <lineage>
        <taxon>Bacteria</taxon>
        <taxon>Bacillati</taxon>
        <taxon>Actinomycetota</taxon>
        <taxon>Actinomycetes</taxon>
        <taxon>Streptosporangiales</taxon>
        <taxon>Streptosporangiaceae</taxon>
        <taxon>Nonomuraea</taxon>
    </lineage>
</organism>
<dbReference type="Proteomes" id="UP000198683">
    <property type="component" value="Unassembled WGS sequence"/>
</dbReference>
<evidence type="ECO:0000313" key="1">
    <source>
        <dbReference type="EMBL" id="SDM10601.1"/>
    </source>
</evidence>
<accession>A0A1G9QIK2</accession>
<gene>
    <name evidence="1" type="ORF">SAMN05421874_1392</name>
</gene>
<dbReference type="EMBL" id="FNFB01000039">
    <property type="protein sequence ID" value="SDM10601.1"/>
    <property type="molecule type" value="Genomic_DNA"/>
</dbReference>
<evidence type="ECO:0000313" key="2">
    <source>
        <dbReference type="Proteomes" id="UP000198683"/>
    </source>
</evidence>